<dbReference type="AlphaFoldDB" id="A0A4Q9QSV9"/>
<gene>
    <name evidence="1" type="ORF">DNK44_25710</name>
</gene>
<evidence type="ECO:0000313" key="1">
    <source>
        <dbReference type="EMBL" id="TBU83531.1"/>
    </source>
</evidence>
<sequence>MAAVLLVAGCNSVPPPPVLPETGASKAGKNEPERVLVDISAADKRAAKAKLFTAVDRAGLRFGPLFGTAANAQGEDLAVCGFASRGHGDGNLYFAYYNGELLLRDETAPHGASIENQFLALICSHD</sequence>
<name>A0A4Q9QSV9_9GAMM</name>
<dbReference type="Proteomes" id="UP000293172">
    <property type="component" value="Unassembled WGS sequence"/>
</dbReference>
<evidence type="ECO:0000313" key="2">
    <source>
        <dbReference type="Proteomes" id="UP000293172"/>
    </source>
</evidence>
<comment type="caution">
    <text evidence="1">The sequence shown here is derived from an EMBL/GenBank/DDBJ whole genome shotgun (WGS) entry which is preliminary data.</text>
</comment>
<proteinExistence type="predicted"/>
<dbReference type="EMBL" id="QJUL01000074">
    <property type="protein sequence ID" value="TBU83531.1"/>
    <property type="molecule type" value="Genomic_DNA"/>
</dbReference>
<reference evidence="1 2" key="1">
    <citation type="submission" date="2018-06" db="EMBL/GenBank/DDBJ databases">
        <title>Three novel Pseudomonas species isolated from symptomatic oak.</title>
        <authorList>
            <person name="Bueno-Gonzalez V."/>
            <person name="Brady C."/>
        </authorList>
    </citation>
    <scope>NUCLEOTIDE SEQUENCE [LARGE SCALE GENOMIC DNA]</scope>
    <source>
        <strain evidence="1 2">P6B</strain>
    </source>
</reference>
<protein>
    <submittedName>
        <fullName evidence="1">Uncharacterized protein</fullName>
    </submittedName>
</protein>
<accession>A0A4Q9QSV9</accession>
<organism evidence="1 2">
    <name type="scientific">Phytopseudomonas dryadis</name>
    <dbReference type="NCBI Taxonomy" id="2487520"/>
    <lineage>
        <taxon>Bacteria</taxon>
        <taxon>Pseudomonadati</taxon>
        <taxon>Pseudomonadota</taxon>
        <taxon>Gammaproteobacteria</taxon>
        <taxon>Pseudomonadales</taxon>
        <taxon>Pseudomonadaceae</taxon>
        <taxon>Phytopseudomonas</taxon>
    </lineage>
</organism>